<organism evidence="2 3">
    <name type="scientific">Enterococcus rivorum</name>
    <dbReference type="NCBI Taxonomy" id="762845"/>
    <lineage>
        <taxon>Bacteria</taxon>
        <taxon>Bacillati</taxon>
        <taxon>Bacillota</taxon>
        <taxon>Bacilli</taxon>
        <taxon>Lactobacillales</taxon>
        <taxon>Enterococcaceae</taxon>
        <taxon>Enterococcus</taxon>
    </lineage>
</organism>
<dbReference type="SMART" id="SM00028">
    <property type="entry name" value="TPR"/>
    <property type="match status" value="7"/>
</dbReference>
<name>A0A1E5KXY5_9ENTE</name>
<proteinExistence type="predicted"/>
<keyword evidence="3" id="KW-1185">Reference proteome</keyword>
<dbReference type="PROSITE" id="PS50005">
    <property type="entry name" value="TPR"/>
    <property type="match status" value="1"/>
</dbReference>
<dbReference type="Gene3D" id="1.25.40.10">
    <property type="entry name" value="Tetratricopeptide repeat domain"/>
    <property type="match status" value="2"/>
</dbReference>
<evidence type="ECO:0000313" key="3">
    <source>
        <dbReference type="Proteomes" id="UP000095256"/>
    </source>
</evidence>
<accession>A0A1E5KXY5</accession>
<dbReference type="STRING" id="762845.BCR26_12285"/>
<evidence type="ECO:0000313" key="2">
    <source>
        <dbReference type="EMBL" id="OEH82707.1"/>
    </source>
</evidence>
<dbReference type="SUPFAM" id="SSF48452">
    <property type="entry name" value="TPR-like"/>
    <property type="match status" value="2"/>
</dbReference>
<dbReference type="InterPro" id="IPR019734">
    <property type="entry name" value="TPR_rpt"/>
</dbReference>
<gene>
    <name evidence="2" type="ORF">BCR26_12285</name>
</gene>
<sequence>MTTYSEKVLQAIHEENLAEAQLMLTKALHNDDEDILADLGDELLSLGFLEEAQRVFQELVSLFPEVDGLNIPLAEIAIEDNRIDDAFEYLEKISKDSDSYVQGLLVTADLYQVLGIPEVSESKLKEAQQLMPDETLIVFALGELYFTNGQFKEAIEAYQELLNKEVTTISSVSINERLGSSLSMLGEFEESIPYYEHALREGQTDDRLFQLAFTYIQLEDNQKAIILLQQLRMLNPHYHSLYLFLAEALQEEEMLTEAKEVLDEGIKENPYQVELYQFASENAYRLHDVQRAESLLIEALALEEKKDETLLTLSNLYLNEERFEEVIESLKQMEETSHPYAEWNLAHANNALENFELAKSHYQKAAQELSHEPEFLKEYGLFLREEGEIDSSRELLQQYLHYEPTDSEVISFLEDTDER</sequence>
<feature type="repeat" description="TPR" evidence="1">
    <location>
        <begin position="135"/>
        <end position="168"/>
    </location>
</feature>
<evidence type="ECO:0000256" key="1">
    <source>
        <dbReference type="PROSITE-ProRule" id="PRU00339"/>
    </source>
</evidence>
<dbReference type="PANTHER" id="PTHR12558">
    <property type="entry name" value="CELL DIVISION CYCLE 16,23,27"/>
    <property type="match status" value="1"/>
</dbReference>
<dbReference type="Pfam" id="PF13432">
    <property type="entry name" value="TPR_16"/>
    <property type="match status" value="2"/>
</dbReference>
<dbReference type="PANTHER" id="PTHR12558:SF13">
    <property type="entry name" value="CELL DIVISION CYCLE PROTEIN 27 HOMOLOG"/>
    <property type="match status" value="1"/>
</dbReference>
<dbReference type="RefSeq" id="WP_069698343.1">
    <property type="nucleotide sequence ID" value="NZ_JAGGMA010000024.1"/>
</dbReference>
<dbReference type="EMBL" id="MIEK01000017">
    <property type="protein sequence ID" value="OEH82707.1"/>
    <property type="molecule type" value="Genomic_DNA"/>
</dbReference>
<dbReference type="OrthoDB" id="2080803at2"/>
<protein>
    <submittedName>
        <fullName evidence="2">Uncharacterized protein</fullName>
    </submittedName>
</protein>
<reference evidence="2 3" key="1">
    <citation type="submission" date="2016-09" db="EMBL/GenBank/DDBJ databases">
        <authorList>
            <person name="Capua I."/>
            <person name="De Benedictis P."/>
            <person name="Joannis T."/>
            <person name="Lombin L.H."/>
            <person name="Cattoli G."/>
        </authorList>
    </citation>
    <scope>NUCLEOTIDE SEQUENCE [LARGE SCALE GENOMIC DNA]</scope>
    <source>
        <strain evidence="2 3">LMG 25899</strain>
    </source>
</reference>
<dbReference type="Pfam" id="PF14559">
    <property type="entry name" value="TPR_19"/>
    <property type="match status" value="1"/>
</dbReference>
<comment type="caution">
    <text evidence="2">The sequence shown here is derived from an EMBL/GenBank/DDBJ whole genome shotgun (WGS) entry which is preliminary data.</text>
</comment>
<dbReference type="AlphaFoldDB" id="A0A1E5KXY5"/>
<keyword evidence="1" id="KW-0802">TPR repeat</keyword>
<dbReference type="Proteomes" id="UP000095256">
    <property type="component" value="Unassembled WGS sequence"/>
</dbReference>
<dbReference type="InterPro" id="IPR011990">
    <property type="entry name" value="TPR-like_helical_dom_sf"/>
</dbReference>